<evidence type="ECO:0000256" key="1">
    <source>
        <dbReference type="SAM" id="MobiDB-lite"/>
    </source>
</evidence>
<feature type="region of interest" description="Disordered" evidence="1">
    <location>
        <begin position="63"/>
        <end position="83"/>
    </location>
</feature>
<dbReference type="EMBL" id="OX451740">
    <property type="protein sequence ID" value="CAI8614788.1"/>
    <property type="molecule type" value="Genomic_DNA"/>
</dbReference>
<evidence type="ECO:0000313" key="2">
    <source>
        <dbReference type="EMBL" id="CAI8614788.1"/>
    </source>
</evidence>
<proteinExistence type="predicted"/>
<organism evidence="2 3">
    <name type="scientific">Vicia faba</name>
    <name type="common">Broad bean</name>
    <name type="synonym">Faba vulgaris</name>
    <dbReference type="NCBI Taxonomy" id="3906"/>
    <lineage>
        <taxon>Eukaryota</taxon>
        <taxon>Viridiplantae</taxon>
        <taxon>Streptophyta</taxon>
        <taxon>Embryophyta</taxon>
        <taxon>Tracheophyta</taxon>
        <taxon>Spermatophyta</taxon>
        <taxon>Magnoliopsida</taxon>
        <taxon>eudicotyledons</taxon>
        <taxon>Gunneridae</taxon>
        <taxon>Pentapetalae</taxon>
        <taxon>rosids</taxon>
        <taxon>fabids</taxon>
        <taxon>Fabales</taxon>
        <taxon>Fabaceae</taxon>
        <taxon>Papilionoideae</taxon>
        <taxon>50 kb inversion clade</taxon>
        <taxon>NPAAA clade</taxon>
        <taxon>Hologalegina</taxon>
        <taxon>IRL clade</taxon>
        <taxon>Fabeae</taxon>
        <taxon>Vicia</taxon>
    </lineage>
</organism>
<sequence length="149" mass="17030">MYKLSASSYPSYLRLLFSVIIPKVVTTTITNQNKVKKQEVETDPETCSGHRRKTLRLPIADHTLNTHHNSPTSPGQPQQPPSVVIAFDNHHTSATLLRSLRNNHRDLFFPPSPTAGNRSGDNFQHHHLHVKGESFLYFSSVICLFWFWL</sequence>
<reference evidence="2 3" key="1">
    <citation type="submission" date="2023-01" db="EMBL/GenBank/DDBJ databases">
        <authorList>
            <person name="Kreplak J."/>
        </authorList>
    </citation>
    <scope>NUCLEOTIDE SEQUENCE [LARGE SCALE GENOMIC DNA]</scope>
</reference>
<name>A0AAV1AZR8_VICFA</name>
<dbReference type="AlphaFoldDB" id="A0AAV1AZR8"/>
<evidence type="ECO:0000313" key="3">
    <source>
        <dbReference type="Proteomes" id="UP001157006"/>
    </source>
</evidence>
<keyword evidence="3" id="KW-1185">Reference proteome</keyword>
<dbReference type="Proteomes" id="UP001157006">
    <property type="component" value="Chromosome 5"/>
</dbReference>
<accession>A0AAV1AZR8</accession>
<protein>
    <submittedName>
        <fullName evidence="2">Uncharacterized protein</fullName>
    </submittedName>
</protein>
<gene>
    <name evidence="2" type="ORF">VFH_V146720</name>
</gene>